<evidence type="ECO:0000256" key="2">
    <source>
        <dbReference type="ARBA" id="ARBA00023125"/>
    </source>
</evidence>
<keyword evidence="2" id="KW-0238">DNA-binding</keyword>
<evidence type="ECO:0000313" key="6">
    <source>
        <dbReference type="Proteomes" id="UP001597083"/>
    </source>
</evidence>
<feature type="domain" description="GntR C-terminal" evidence="4">
    <location>
        <begin position="33"/>
        <end position="150"/>
    </location>
</feature>
<proteinExistence type="predicted"/>
<reference evidence="6" key="1">
    <citation type="journal article" date="2019" name="Int. J. Syst. Evol. Microbiol.">
        <title>The Global Catalogue of Microorganisms (GCM) 10K type strain sequencing project: providing services to taxonomists for standard genome sequencing and annotation.</title>
        <authorList>
            <consortium name="The Broad Institute Genomics Platform"/>
            <consortium name="The Broad Institute Genome Sequencing Center for Infectious Disease"/>
            <person name="Wu L."/>
            <person name="Ma J."/>
        </authorList>
    </citation>
    <scope>NUCLEOTIDE SEQUENCE [LARGE SCALE GENOMIC DNA]</scope>
    <source>
        <strain evidence="6">JCM 31696</strain>
    </source>
</reference>
<evidence type="ECO:0000313" key="5">
    <source>
        <dbReference type="EMBL" id="MFD0855238.1"/>
    </source>
</evidence>
<evidence type="ECO:0000256" key="3">
    <source>
        <dbReference type="ARBA" id="ARBA00023163"/>
    </source>
</evidence>
<organism evidence="5 6">
    <name type="scientific">Actinomadura adrarensis</name>
    <dbReference type="NCBI Taxonomy" id="1819600"/>
    <lineage>
        <taxon>Bacteria</taxon>
        <taxon>Bacillati</taxon>
        <taxon>Actinomycetota</taxon>
        <taxon>Actinomycetes</taxon>
        <taxon>Streptosporangiales</taxon>
        <taxon>Thermomonosporaceae</taxon>
        <taxon>Actinomadura</taxon>
    </lineage>
</organism>
<keyword evidence="1" id="KW-0805">Transcription regulation</keyword>
<dbReference type="SUPFAM" id="SSF48008">
    <property type="entry name" value="GntR ligand-binding domain-like"/>
    <property type="match status" value="1"/>
</dbReference>
<name>A0ABW3CL31_9ACTN</name>
<dbReference type="Gene3D" id="1.20.120.530">
    <property type="entry name" value="GntR ligand-binding domain-like"/>
    <property type="match status" value="1"/>
</dbReference>
<keyword evidence="6" id="KW-1185">Reference proteome</keyword>
<dbReference type="PANTHER" id="PTHR43537">
    <property type="entry name" value="TRANSCRIPTIONAL REGULATOR, GNTR FAMILY"/>
    <property type="match status" value="1"/>
</dbReference>
<dbReference type="Pfam" id="PF07729">
    <property type="entry name" value="FCD"/>
    <property type="match status" value="1"/>
</dbReference>
<gene>
    <name evidence="5" type="ORF">ACFQ07_23565</name>
</gene>
<comment type="caution">
    <text evidence="5">The sequence shown here is derived from an EMBL/GenBank/DDBJ whole genome shotgun (WGS) entry which is preliminary data.</text>
</comment>
<dbReference type="EMBL" id="JBHTIR010003457">
    <property type="protein sequence ID" value="MFD0855238.1"/>
    <property type="molecule type" value="Genomic_DNA"/>
</dbReference>
<dbReference type="Proteomes" id="UP001597083">
    <property type="component" value="Unassembled WGS sequence"/>
</dbReference>
<sequence>HHRVAEFSPRWLANSVTEYVTMSVASRTTTAAQLAEVRGSLELLSAELAARNRTDEQLEQLFEAIPNSGENNHEVLMRQDMHFHRILAECTQNPLLVAYIGAGIVAVQKFTGQMHAYSDRMVAHLDEVHAAVAQRDPAKAAAAMRSHLHYFAGFYSSGEADRANTDAS</sequence>
<dbReference type="InterPro" id="IPR011711">
    <property type="entry name" value="GntR_C"/>
</dbReference>
<evidence type="ECO:0000256" key="1">
    <source>
        <dbReference type="ARBA" id="ARBA00023015"/>
    </source>
</evidence>
<evidence type="ECO:0000259" key="4">
    <source>
        <dbReference type="SMART" id="SM00895"/>
    </source>
</evidence>
<dbReference type="SMART" id="SM00895">
    <property type="entry name" value="FCD"/>
    <property type="match status" value="1"/>
</dbReference>
<dbReference type="InterPro" id="IPR008920">
    <property type="entry name" value="TF_FadR/GntR_C"/>
</dbReference>
<dbReference type="PANTHER" id="PTHR43537:SF5">
    <property type="entry name" value="UXU OPERON TRANSCRIPTIONAL REGULATOR"/>
    <property type="match status" value="1"/>
</dbReference>
<protein>
    <submittedName>
        <fullName evidence="5">FadR/GntR family transcriptional regulator</fullName>
    </submittedName>
</protein>
<feature type="non-terminal residue" evidence="5">
    <location>
        <position position="1"/>
    </location>
</feature>
<accession>A0ABW3CL31</accession>
<keyword evidence="3" id="KW-0804">Transcription</keyword>